<feature type="transmembrane region" description="Helical" evidence="4">
    <location>
        <begin position="210"/>
        <end position="231"/>
    </location>
</feature>
<keyword evidence="4" id="KW-1133">Transmembrane helix</keyword>
<reference evidence="6 7" key="1">
    <citation type="journal article" date="2014" name="Science">
        <title>Plant genetics. Early allopolyploid evolution in the post-Neolithic Brassica napus oilseed genome.</title>
        <authorList>
            <person name="Chalhoub B."/>
            <person name="Denoeud F."/>
            <person name="Liu S."/>
            <person name="Parkin I.A."/>
            <person name="Tang H."/>
            <person name="Wang X."/>
            <person name="Chiquet J."/>
            <person name="Belcram H."/>
            <person name="Tong C."/>
            <person name="Samans B."/>
            <person name="Correa M."/>
            <person name="Da Silva C."/>
            <person name="Just J."/>
            <person name="Falentin C."/>
            <person name="Koh C.S."/>
            <person name="Le Clainche I."/>
            <person name="Bernard M."/>
            <person name="Bento P."/>
            <person name="Noel B."/>
            <person name="Labadie K."/>
            <person name="Alberti A."/>
            <person name="Charles M."/>
            <person name="Arnaud D."/>
            <person name="Guo H."/>
            <person name="Daviaud C."/>
            <person name="Alamery S."/>
            <person name="Jabbari K."/>
            <person name="Zhao M."/>
            <person name="Edger P.P."/>
            <person name="Chelaifa H."/>
            <person name="Tack D."/>
            <person name="Lassalle G."/>
            <person name="Mestiri I."/>
            <person name="Schnel N."/>
            <person name="Le Paslier M.C."/>
            <person name="Fan G."/>
            <person name="Renault V."/>
            <person name="Bayer P.E."/>
            <person name="Golicz A.A."/>
            <person name="Manoli S."/>
            <person name="Lee T.H."/>
            <person name="Thi V.H."/>
            <person name="Chalabi S."/>
            <person name="Hu Q."/>
            <person name="Fan C."/>
            <person name="Tollenaere R."/>
            <person name="Lu Y."/>
            <person name="Battail C."/>
            <person name="Shen J."/>
            <person name="Sidebottom C.H."/>
            <person name="Wang X."/>
            <person name="Canaguier A."/>
            <person name="Chauveau A."/>
            <person name="Berard A."/>
            <person name="Deniot G."/>
            <person name="Guan M."/>
            <person name="Liu Z."/>
            <person name="Sun F."/>
            <person name="Lim Y.P."/>
            <person name="Lyons E."/>
            <person name="Town C.D."/>
            <person name="Bancroft I."/>
            <person name="Wang X."/>
            <person name="Meng J."/>
            <person name="Ma J."/>
            <person name="Pires J.C."/>
            <person name="King G.J."/>
            <person name="Brunel D."/>
            <person name="Delourme R."/>
            <person name="Renard M."/>
            <person name="Aury J.M."/>
            <person name="Adams K.L."/>
            <person name="Batley J."/>
            <person name="Snowdon R.J."/>
            <person name="Tost J."/>
            <person name="Edwards D."/>
            <person name="Zhou Y."/>
            <person name="Hua W."/>
            <person name="Sharpe A.G."/>
            <person name="Paterson A.H."/>
            <person name="Guan C."/>
            <person name="Wincker P."/>
        </authorList>
    </citation>
    <scope>NUCLEOTIDE SEQUENCE [LARGE SCALE GENOMIC DNA]</scope>
    <source>
        <strain evidence="7">cv. Darmor-bzh</strain>
    </source>
</reference>
<dbReference type="CDD" id="cd16702">
    <property type="entry name" value="RING_CH-C4HC3_MARCH6"/>
    <property type="match status" value="1"/>
</dbReference>
<dbReference type="SMART" id="SM00744">
    <property type="entry name" value="RINGv"/>
    <property type="match status" value="1"/>
</dbReference>
<sequence>MDYATKVSIHIDDEDDEEEVCRICRNPGDADTPLRYPCACSGSIKFVHEDCLLQWLSFSKARHCEVCKHSFSFSPLYAENAPTRLPFHEFAVGVAMKACNSRLPRLSFVLCVWLLTVPFVTIMFVIREAASFRDYFRHLRVSLYELVGLEGPLFRLVENAFSVLASNMLFIGGVIFVPFTLGRVILYHFADTGLSLRNILTLKMVKVNGSELSGAINNTLFVAAGLSSTLYDVTTLTAGYMFIVFLVLIYLGITALIRYFKDEPLTVEGVYGIAWIVETVSPLLGQFLVVMRLGIRLASFLVVMFGVFPLMCGWWLDVCTVTMFGQTMSYRLQFLSVSPLASSLVHWVVGAVYDWYSLILENLLRQVLRPEVLYFLYGPEDDDDEETIRYLIHDPVHKIARDGFLSGAQYGSWIVLLVFLPVKLAIWMAPSVFPLDISVSDPFTEIPAGILLLTICTPFIIEHFSIQTTVDNRNDEPGRQNIEQVLHVVEPDMAMAAHPAPDDPKRSLLQEYNLQLRITLLLLVASVTLLLVHSTLIVAPVSLGRTLFNAIPVLPRTHGIKCNDLYAFFIGTYVFWTTISGAMYAVEHVKSERSSVLLSQIWKWCGIVIKSSVLLGIWLLVIVPIRVPVDESPVFILYQDWALGLIILKIWTRLMVDDSWRAKFERVKEDGFSRLQGLWVLREIVFPVVMKLLTALCVPYVLARGVFPMLGCTLVVNSAVYRFAWIGYLSASLLCFCVKRCQVWFRNLHNSIRDDRYIIGQRLHNSGEEAAALAIKKNQSSEVAGDGGLRRAI</sequence>
<dbReference type="InterPro" id="IPR011016">
    <property type="entry name" value="Znf_RING-CH"/>
</dbReference>
<evidence type="ECO:0000256" key="3">
    <source>
        <dbReference type="ARBA" id="ARBA00022833"/>
    </source>
</evidence>
<dbReference type="SUPFAM" id="SSF57850">
    <property type="entry name" value="RING/U-box"/>
    <property type="match status" value="1"/>
</dbReference>
<dbReference type="GO" id="GO:0036503">
    <property type="term" value="P:ERAD pathway"/>
    <property type="evidence" value="ECO:0000318"/>
    <property type="project" value="GO_Central"/>
</dbReference>
<evidence type="ECO:0000256" key="2">
    <source>
        <dbReference type="ARBA" id="ARBA00022771"/>
    </source>
</evidence>
<gene>
    <name evidence="6" type="primary">BnaA03g50870D</name>
    <name evidence="6" type="ORF">GSBRNA2T00092689001</name>
</gene>
<dbReference type="PANTHER" id="PTHR13145">
    <property type="entry name" value="SSM4 PROTEIN"/>
    <property type="match status" value="1"/>
</dbReference>
<dbReference type="EMBL" id="LK032822">
    <property type="protein sequence ID" value="CDY49274.1"/>
    <property type="molecule type" value="Genomic_DNA"/>
</dbReference>
<dbReference type="PaxDb" id="3708-A0A078IIS3"/>
<evidence type="ECO:0000256" key="1">
    <source>
        <dbReference type="ARBA" id="ARBA00022723"/>
    </source>
</evidence>
<feature type="transmembrane region" description="Helical" evidence="4">
    <location>
        <begin position="169"/>
        <end position="190"/>
    </location>
</feature>
<dbReference type="FunFam" id="3.30.40.10:FF:000288">
    <property type="entry name" value="Probable E3 ubiquitin ligase SUD1"/>
    <property type="match status" value="1"/>
</dbReference>
<feature type="transmembrane region" description="Helical" evidence="4">
    <location>
        <begin position="448"/>
        <end position="466"/>
    </location>
</feature>
<name>A0A078IIS3_BRANA</name>
<organism evidence="6 7">
    <name type="scientific">Brassica napus</name>
    <name type="common">Rape</name>
    <dbReference type="NCBI Taxonomy" id="3708"/>
    <lineage>
        <taxon>Eukaryota</taxon>
        <taxon>Viridiplantae</taxon>
        <taxon>Streptophyta</taxon>
        <taxon>Embryophyta</taxon>
        <taxon>Tracheophyta</taxon>
        <taxon>Spermatophyta</taxon>
        <taxon>Magnoliopsida</taxon>
        <taxon>eudicotyledons</taxon>
        <taxon>Gunneridae</taxon>
        <taxon>Pentapetalae</taxon>
        <taxon>rosids</taxon>
        <taxon>malvids</taxon>
        <taxon>Brassicales</taxon>
        <taxon>Brassicaceae</taxon>
        <taxon>Brassiceae</taxon>
        <taxon>Brassica</taxon>
    </lineage>
</organism>
<feature type="domain" description="RING-CH-type" evidence="5">
    <location>
        <begin position="13"/>
        <end position="74"/>
    </location>
</feature>
<feature type="transmembrane region" description="Helical" evidence="4">
    <location>
        <begin position="565"/>
        <end position="586"/>
    </location>
</feature>
<dbReference type="STRING" id="3708.A0A078IIS3"/>
<dbReference type="Pfam" id="PF23113">
    <property type="entry name" value="MARCHF6_C"/>
    <property type="match status" value="1"/>
</dbReference>
<dbReference type="GO" id="GO:0008270">
    <property type="term" value="F:zinc ion binding"/>
    <property type="evidence" value="ECO:0007669"/>
    <property type="project" value="UniProtKB-KW"/>
</dbReference>
<feature type="transmembrane region" description="Helical" evidence="4">
    <location>
        <begin position="607"/>
        <end position="629"/>
    </location>
</feature>
<dbReference type="Gramene" id="CDY49274">
    <property type="protein sequence ID" value="CDY49274"/>
    <property type="gene ID" value="GSBRNA2T00092689001"/>
</dbReference>
<feature type="transmembrane region" description="Helical" evidence="4">
    <location>
        <begin position="297"/>
        <end position="316"/>
    </location>
</feature>
<protein>
    <submittedName>
        <fullName evidence="6">BnaA03g50870D protein</fullName>
    </submittedName>
</protein>
<keyword evidence="4" id="KW-0472">Membrane</keyword>
<dbReference type="GO" id="GO:0005789">
    <property type="term" value="C:endoplasmic reticulum membrane"/>
    <property type="evidence" value="ECO:0000318"/>
    <property type="project" value="GO_Central"/>
</dbReference>
<keyword evidence="4" id="KW-0812">Transmembrane</keyword>
<feature type="transmembrane region" description="Helical" evidence="4">
    <location>
        <begin position="238"/>
        <end position="260"/>
    </location>
</feature>
<dbReference type="InterPro" id="IPR056521">
    <property type="entry name" value="MARCHF6-like_C"/>
</dbReference>
<dbReference type="Gene3D" id="3.30.40.10">
    <property type="entry name" value="Zinc/RING finger domain, C3HC4 (zinc finger)"/>
    <property type="match status" value="1"/>
</dbReference>
<dbReference type="Proteomes" id="UP000028999">
    <property type="component" value="Unassembled WGS sequence"/>
</dbReference>
<dbReference type="PANTHER" id="PTHR13145:SF6">
    <property type="entry name" value="RING-CH-TYPE DOMAIN-CONTAINING PROTEIN"/>
    <property type="match status" value="1"/>
</dbReference>
<dbReference type="InterPro" id="IPR013083">
    <property type="entry name" value="Znf_RING/FYVE/PHD"/>
</dbReference>
<accession>A0A078IIS3</accession>
<dbReference type="Pfam" id="PF12906">
    <property type="entry name" value="RINGv"/>
    <property type="match status" value="1"/>
</dbReference>
<proteinExistence type="predicted"/>
<feature type="transmembrane region" description="Helical" evidence="4">
    <location>
        <begin position="106"/>
        <end position="126"/>
    </location>
</feature>
<keyword evidence="7" id="KW-1185">Reference proteome</keyword>
<keyword evidence="3" id="KW-0862">Zinc</keyword>
<evidence type="ECO:0000313" key="7">
    <source>
        <dbReference type="Proteomes" id="UP000028999"/>
    </source>
</evidence>
<dbReference type="AlphaFoldDB" id="A0A078IIS3"/>
<feature type="transmembrane region" description="Helical" evidence="4">
    <location>
        <begin position="719"/>
        <end position="738"/>
    </location>
</feature>
<feature type="transmembrane region" description="Helical" evidence="4">
    <location>
        <begin position="410"/>
        <end position="428"/>
    </location>
</feature>
<evidence type="ECO:0000259" key="5">
    <source>
        <dbReference type="PROSITE" id="PS51292"/>
    </source>
</evidence>
<evidence type="ECO:0000313" key="6">
    <source>
        <dbReference type="EMBL" id="CDY49274.1"/>
    </source>
</evidence>
<feature type="transmembrane region" description="Helical" evidence="4">
    <location>
        <begin position="684"/>
        <end position="707"/>
    </location>
</feature>
<feature type="transmembrane region" description="Helical" evidence="4">
    <location>
        <begin position="520"/>
        <end position="545"/>
    </location>
</feature>
<evidence type="ECO:0000256" key="4">
    <source>
        <dbReference type="SAM" id="Phobius"/>
    </source>
</evidence>
<keyword evidence="1" id="KW-0479">Metal-binding</keyword>
<dbReference type="OMA" id="TICTPFI"/>
<keyword evidence="2" id="KW-0863">Zinc-finger</keyword>
<feature type="transmembrane region" description="Helical" evidence="4">
    <location>
        <begin position="635"/>
        <end position="656"/>
    </location>
</feature>
<feature type="transmembrane region" description="Helical" evidence="4">
    <location>
        <begin position="272"/>
        <end position="290"/>
    </location>
</feature>
<dbReference type="PROSITE" id="PS51292">
    <property type="entry name" value="ZF_RING_CH"/>
    <property type="match status" value="1"/>
</dbReference>